<dbReference type="GO" id="GO:0016020">
    <property type="term" value="C:membrane"/>
    <property type="evidence" value="ECO:0007669"/>
    <property type="project" value="InterPro"/>
</dbReference>
<reference evidence="2" key="1">
    <citation type="submission" date="2018-05" db="EMBL/GenBank/DDBJ databases">
        <authorList>
            <person name="Lanie J.A."/>
            <person name="Ng W.-L."/>
            <person name="Kazmierczak K.M."/>
            <person name="Andrzejewski T.M."/>
            <person name="Davidsen T.M."/>
            <person name="Wayne K.J."/>
            <person name="Tettelin H."/>
            <person name="Glass J.I."/>
            <person name="Rusch D."/>
            <person name="Podicherti R."/>
            <person name="Tsui H.-C.T."/>
            <person name="Winkler M.E."/>
        </authorList>
    </citation>
    <scope>NUCLEOTIDE SEQUENCE</scope>
</reference>
<keyword evidence="1" id="KW-0812">Transmembrane</keyword>
<protein>
    <submittedName>
        <fullName evidence="2">Uncharacterized protein</fullName>
    </submittedName>
</protein>
<evidence type="ECO:0000313" key="2">
    <source>
        <dbReference type="EMBL" id="SVE48235.1"/>
    </source>
</evidence>
<organism evidence="2">
    <name type="scientific">marine metagenome</name>
    <dbReference type="NCBI Taxonomy" id="408172"/>
    <lineage>
        <taxon>unclassified sequences</taxon>
        <taxon>metagenomes</taxon>
        <taxon>ecological metagenomes</taxon>
    </lineage>
</organism>
<dbReference type="Pfam" id="PF03699">
    <property type="entry name" value="UPF0182"/>
    <property type="match status" value="1"/>
</dbReference>
<feature type="non-terminal residue" evidence="2">
    <location>
        <position position="107"/>
    </location>
</feature>
<proteinExistence type="predicted"/>
<sequence length="107" mass="11980">MQPEDAPPPRPRVLPRRGRRGSAGRFRLIIFGVIAIGLFLLMSLRGLAGFYTDFLWFDSLGQSDVFKAVFGAQVVLVLLFMFLFFLILFGNLTVAQRLAPRIRPAGP</sequence>
<dbReference type="AlphaFoldDB" id="A0A383DVJ3"/>
<gene>
    <name evidence="2" type="ORF">METZ01_LOCUS501089</name>
</gene>
<feature type="transmembrane region" description="Helical" evidence="1">
    <location>
        <begin position="26"/>
        <end position="48"/>
    </location>
</feature>
<evidence type="ECO:0000256" key="1">
    <source>
        <dbReference type="SAM" id="Phobius"/>
    </source>
</evidence>
<keyword evidence="1" id="KW-0472">Membrane</keyword>
<feature type="transmembrane region" description="Helical" evidence="1">
    <location>
        <begin position="68"/>
        <end position="94"/>
    </location>
</feature>
<keyword evidence="1" id="KW-1133">Transmembrane helix</keyword>
<dbReference type="InterPro" id="IPR005372">
    <property type="entry name" value="UPF0182"/>
</dbReference>
<accession>A0A383DVJ3</accession>
<name>A0A383DVJ3_9ZZZZ</name>
<dbReference type="EMBL" id="UINC01220356">
    <property type="protein sequence ID" value="SVE48235.1"/>
    <property type="molecule type" value="Genomic_DNA"/>
</dbReference>